<gene>
    <name evidence="1" type="ordered locus">Ccan_02720</name>
</gene>
<dbReference type="KEGG" id="ccm:Ccan_02720"/>
<dbReference type="Proteomes" id="UP000008895">
    <property type="component" value="Chromosome"/>
</dbReference>
<sequence>MYCFLLFQNLLKNHIKNIRLECTEVKCNYTFSVGEIGFFRLQNRGNIQKRKIQQFG</sequence>
<organism evidence="1 2">
    <name type="scientific">Capnocytophaga canimorsus (strain 5)</name>
    <dbReference type="NCBI Taxonomy" id="860228"/>
    <lineage>
        <taxon>Bacteria</taxon>
        <taxon>Pseudomonadati</taxon>
        <taxon>Bacteroidota</taxon>
        <taxon>Flavobacteriia</taxon>
        <taxon>Flavobacteriales</taxon>
        <taxon>Flavobacteriaceae</taxon>
        <taxon>Capnocytophaga</taxon>
    </lineage>
</organism>
<name>F9YQV7_CAPCC</name>
<proteinExistence type="predicted"/>
<dbReference type="EMBL" id="CP002113">
    <property type="protein sequence ID" value="AEK22394.1"/>
    <property type="molecule type" value="Genomic_DNA"/>
</dbReference>
<keyword evidence="2" id="KW-1185">Reference proteome</keyword>
<evidence type="ECO:0000313" key="1">
    <source>
        <dbReference type="EMBL" id="AEK22394.1"/>
    </source>
</evidence>
<reference evidence="1 2" key="1">
    <citation type="journal article" date="2011" name="J. Bacteriol.">
        <title>Complete genome sequence of the dog commensal and human pathogen Capnocytophaga canimorsus strain 5.</title>
        <authorList>
            <person name="Manfredi P."/>
            <person name="Pagni M."/>
            <person name="Cornelis G.R."/>
        </authorList>
    </citation>
    <scope>NUCLEOTIDE SEQUENCE [LARGE SCALE GENOMIC DNA]</scope>
    <source>
        <strain evidence="2">5</strain>
    </source>
</reference>
<protein>
    <submittedName>
        <fullName evidence="1">Uncharacterized protein</fullName>
    </submittedName>
</protein>
<dbReference type="AlphaFoldDB" id="F9YQV7"/>
<dbReference type="HOGENOM" id="CLU_3005635_0_0_10"/>
<accession>F9YQV7</accession>
<dbReference type="STRING" id="860228.Ccan_02720"/>
<evidence type="ECO:0000313" key="2">
    <source>
        <dbReference type="Proteomes" id="UP000008895"/>
    </source>
</evidence>